<dbReference type="RefSeq" id="WP_238252222.1">
    <property type="nucleotide sequence ID" value="NZ_BPQX01000054.1"/>
</dbReference>
<keyword evidence="3" id="KW-1185">Reference proteome</keyword>
<feature type="transmembrane region" description="Helical" evidence="1">
    <location>
        <begin position="66"/>
        <end position="85"/>
    </location>
</feature>
<accession>A0ABU0HGK9</accession>
<name>A0ABU0HGK9_9HYPH</name>
<dbReference type="Proteomes" id="UP001236369">
    <property type="component" value="Unassembled WGS sequence"/>
</dbReference>
<protein>
    <submittedName>
        <fullName evidence="2">Uncharacterized protein</fullName>
    </submittedName>
</protein>
<sequence>MTADAPEPPEPLDGPALLGGRARAIRFPPHWHAWFARQTEQRLAALDEVVDTHIERRVLRGILRRLKHAVVLAFLGAAAVAHWFADQIAWLAERLPVLRLAWALVVGDR</sequence>
<dbReference type="EMBL" id="JAUSVV010000001">
    <property type="protein sequence ID" value="MDQ0441087.1"/>
    <property type="molecule type" value="Genomic_DNA"/>
</dbReference>
<organism evidence="2 3">
    <name type="scientific">Methylobacterium persicinum</name>
    <dbReference type="NCBI Taxonomy" id="374426"/>
    <lineage>
        <taxon>Bacteria</taxon>
        <taxon>Pseudomonadati</taxon>
        <taxon>Pseudomonadota</taxon>
        <taxon>Alphaproteobacteria</taxon>
        <taxon>Hyphomicrobiales</taxon>
        <taxon>Methylobacteriaceae</taxon>
        <taxon>Methylobacterium</taxon>
    </lineage>
</organism>
<keyword evidence="1" id="KW-1133">Transmembrane helix</keyword>
<gene>
    <name evidence="2" type="ORF">QO016_000564</name>
</gene>
<keyword evidence="1" id="KW-0812">Transmembrane</keyword>
<comment type="caution">
    <text evidence="2">The sequence shown here is derived from an EMBL/GenBank/DDBJ whole genome shotgun (WGS) entry which is preliminary data.</text>
</comment>
<evidence type="ECO:0000256" key="1">
    <source>
        <dbReference type="SAM" id="Phobius"/>
    </source>
</evidence>
<keyword evidence="1" id="KW-0472">Membrane</keyword>
<evidence type="ECO:0000313" key="2">
    <source>
        <dbReference type="EMBL" id="MDQ0441087.1"/>
    </source>
</evidence>
<evidence type="ECO:0000313" key="3">
    <source>
        <dbReference type="Proteomes" id="UP001236369"/>
    </source>
</evidence>
<proteinExistence type="predicted"/>
<reference evidence="2 3" key="1">
    <citation type="submission" date="2023-07" db="EMBL/GenBank/DDBJ databases">
        <title>Genomic Encyclopedia of Type Strains, Phase IV (KMG-IV): sequencing the most valuable type-strain genomes for metagenomic binning, comparative biology and taxonomic classification.</title>
        <authorList>
            <person name="Goeker M."/>
        </authorList>
    </citation>
    <scope>NUCLEOTIDE SEQUENCE [LARGE SCALE GENOMIC DNA]</scope>
    <source>
        <strain evidence="2 3">DSM 19562</strain>
    </source>
</reference>